<reference evidence="4 5" key="1">
    <citation type="submission" date="2018-06" db="EMBL/GenBank/DDBJ databases">
        <title>Sphaerisporangium craniellae sp. nov., isolated from a marine sponge in the South China Sea.</title>
        <authorList>
            <person name="Li L."/>
        </authorList>
    </citation>
    <scope>NUCLEOTIDE SEQUENCE [LARGE SCALE GENOMIC DNA]</scope>
    <source>
        <strain evidence="4 5">LHW63015</strain>
    </source>
</reference>
<gene>
    <name evidence="4" type="ORF">DP939_15160</name>
</gene>
<dbReference type="Proteomes" id="UP000253303">
    <property type="component" value="Unassembled WGS sequence"/>
</dbReference>
<feature type="domain" description="NADAR" evidence="3">
    <location>
        <begin position="32"/>
        <end position="190"/>
    </location>
</feature>
<dbReference type="AlphaFoldDB" id="A0A366M1F8"/>
<dbReference type="Gene3D" id="1.10.357.40">
    <property type="entry name" value="YbiA-like"/>
    <property type="match status" value="1"/>
</dbReference>
<proteinExistence type="predicted"/>
<sequence>MKDVTMIESARARDVAGLLQAVRAGGRVRYLFFWGHRPPSGGGTGPGCLSQWWPARFEVDGVGYATAEHYLMAAKARLFGDEEAAAEIVAAGHPRDAKLIGRRVRGFDEETWAAHRFGIAVRGNVAKFGGNPDLRAYLPGTGERVLVEAGPTDRIWGIGMTASDARAERPQEWAGHNLLGFALMEARAILSGGAG</sequence>
<comment type="caution">
    <text evidence="4">The sequence shown here is derived from an EMBL/GenBank/DDBJ whole genome shotgun (WGS) entry which is preliminary data.</text>
</comment>
<name>A0A366M1F8_9ACTN</name>
<dbReference type="NCBIfam" id="TIGR02464">
    <property type="entry name" value="ribofla_fusion"/>
    <property type="match status" value="1"/>
</dbReference>
<dbReference type="OrthoDB" id="67297at2"/>
<dbReference type="CDD" id="cd15457">
    <property type="entry name" value="NADAR"/>
    <property type="match status" value="1"/>
</dbReference>
<keyword evidence="5" id="KW-1185">Reference proteome</keyword>
<dbReference type="SUPFAM" id="SSF143990">
    <property type="entry name" value="YbiA-like"/>
    <property type="match status" value="1"/>
</dbReference>
<dbReference type="EMBL" id="QMEY01000005">
    <property type="protein sequence ID" value="RBQ19272.1"/>
    <property type="molecule type" value="Genomic_DNA"/>
</dbReference>
<dbReference type="InterPro" id="IPR037238">
    <property type="entry name" value="YbiA-like_sf"/>
</dbReference>
<organism evidence="4 5">
    <name type="scientific">Spongiactinospora rosea</name>
    <dbReference type="NCBI Taxonomy" id="2248750"/>
    <lineage>
        <taxon>Bacteria</taxon>
        <taxon>Bacillati</taxon>
        <taxon>Actinomycetota</taxon>
        <taxon>Actinomycetes</taxon>
        <taxon>Streptosporangiales</taxon>
        <taxon>Streptosporangiaceae</taxon>
        <taxon>Spongiactinospora</taxon>
    </lineage>
</organism>
<comment type="catalytic activity">
    <reaction evidence="2">
        <text>2,5-diamino-6-hydroxy-4-(5-phosphoribosylamino)-pyrimidine + H2O = 2,5,6-triamino-4-hydroxypyrimidine + D-ribose 5-phosphate</text>
        <dbReference type="Rhea" id="RHEA:23436"/>
        <dbReference type="ChEBI" id="CHEBI:15377"/>
        <dbReference type="ChEBI" id="CHEBI:58614"/>
        <dbReference type="ChEBI" id="CHEBI:78346"/>
        <dbReference type="ChEBI" id="CHEBI:137796"/>
    </reaction>
</comment>
<protein>
    <submittedName>
        <fullName evidence="4">DUF1768 domain-containing protein</fullName>
    </submittedName>
</protein>
<accession>A0A366M1F8</accession>
<evidence type="ECO:0000313" key="4">
    <source>
        <dbReference type="EMBL" id="RBQ19272.1"/>
    </source>
</evidence>
<evidence type="ECO:0000259" key="3">
    <source>
        <dbReference type="Pfam" id="PF08719"/>
    </source>
</evidence>
<evidence type="ECO:0000256" key="2">
    <source>
        <dbReference type="ARBA" id="ARBA00000751"/>
    </source>
</evidence>
<dbReference type="InterPro" id="IPR012816">
    <property type="entry name" value="NADAR"/>
</dbReference>
<evidence type="ECO:0000256" key="1">
    <source>
        <dbReference type="ARBA" id="ARBA00000022"/>
    </source>
</evidence>
<dbReference type="Pfam" id="PF08719">
    <property type="entry name" value="NADAR"/>
    <property type="match status" value="1"/>
</dbReference>
<evidence type="ECO:0000313" key="5">
    <source>
        <dbReference type="Proteomes" id="UP000253303"/>
    </source>
</evidence>
<comment type="catalytic activity">
    <reaction evidence="1">
        <text>5-amino-6-(5-phospho-D-ribosylamino)uracil + H2O = 5,6-diaminouracil + D-ribose 5-phosphate</text>
        <dbReference type="Rhea" id="RHEA:55020"/>
        <dbReference type="ChEBI" id="CHEBI:15377"/>
        <dbReference type="ChEBI" id="CHEBI:46252"/>
        <dbReference type="ChEBI" id="CHEBI:58453"/>
        <dbReference type="ChEBI" id="CHEBI:78346"/>
    </reaction>
</comment>